<reference evidence="3 4" key="1">
    <citation type="journal article" date="2016" name="Mol. Biol. Evol.">
        <title>Comparative Genomics of Early-Diverging Mushroom-Forming Fungi Provides Insights into the Origins of Lignocellulose Decay Capabilities.</title>
        <authorList>
            <person name="Nagy L.G."/>
            <person name="Riley R."/>
            <person name="Tritt A."/>
            <person name="Adam C."/>
            <person name="Daum C."/>
            <person name="Floudas D."/>
            <person name="Sun H."/>
            <person name="Yadav J.S."/>
            <person name="Pangilinan J."/>
            <person name="Larsson K.H."/>
            <person name="Matsuura K."/>
            <person name="Barry K."/>
            <person name="Labutti K."/>
            <person name="Kuo R."/>
            <person name="Ohm R.A."/>
            <person name="Bhattacharya S.S."/>
            <person name="Shirouzu T."/>
            <person name="Yoshinaga Y."/>
            <person name="Martin F.M."/>
            <person name="Grigoriev I.V."/>
            <person name="Hibbett D.S."/>
        </authorList>
    </citation>
    <scope>NUCLEOTIDE SEQUENCE [LARGE SCALE GENOMIC DNA]</scope>
    <source>
        <strain evidence="3 4">HHB12029</strain>
    </source>
</reference>
<dbReference type="OrthoDB" id="1938591at2759"/>
<dbReference type="EMBL" id="KV426156">
    <property type="protein sequence ID" value="KZV86438.1"/>
    <property type="molecule type" value="Genomic_DNA"/>
</dbReference>
<dbReference type="AlphaFoldDB" id="A0A165EA78"/>
<evidence type="ECO:0000256" key="1">
    <source>
        <dbReference type="SAM" id="MobiDB-lite"/>
    </source>
</evidence>
<organism evidence="3 4">
    <name type="scientific">Exidia glandulosa HHB12029</name>
    <dbReference type="NCBI Taxonomy" id="1314781"/>
    <lineage>
        <taxon>Eukaryota</taxon>
        <taxon>Fungi</taxon>
        <taxon>Dikarya</taxon>
        <taxon>Basidiomycota</taxon>
        <taxon>Agaricomycotina</taxon>
        <taxon>Agaricomycetes</taxon>
        <taxon>Auriculariales</taxon>
        <taxon>Exidiaceae</taxon>
        <taxon>Exidia</taxon>
    </lineage>
</organism>
<dbReference type="Pfam" id="PF01388">
    <property type="entry name" value="ARID"/>
    <property type="match status" value="1"/>
</dbReference>
<dbReference type="InterPro" id="IPR001606">
    <property type="entry name" value="ARID_dom"/>
</dbReference>
<evidence type="ECO:0000313" key="3">
    <source>
        <dbReference type="EMBL" id="KZV86438.1"/>
    </source>
</evidence>
<evidence type="ECO:0000259" key="2">
    <source>
        <dbReference type="Pfam" id="PF01388"/>
    </source>
</evidence>
<name>A0A165EA78_EXIGL</name>
<proteinExistence type="predicted"/>
<keyword evidence="4" id="KW-1185">Reference proteome</keyword>
<protein>
    <recommendedName>
        <fullName evidence="2">ARID domain-containing protein</fullName>
    </recommendedName>
</protein>
<feature type="domain" description="ARID" evidence="2">
    <location>
        <begin position="67"/>
        <end position="201"/>
    </location>
</feature>
<feature type="region of interest" description="Disordered" evidence="1">
    <location>
        <begin position="214"/>
        <end position="284"/>
    </location>
</feature>
<dbReference type="STRING" id="1314781.A0A165EA78"/>
<dbReference type="GO" id="GO:0003677">
    <property type="term" value="F:DNA binding"/>
    <property type="evidence" value="ECO:0007669"/>
    <property type="project" value="InterPro"/>
</dbReference>
<dbReference type="SUPFAM" id="SSF46774">
    <property type="entry name" value="ARID-like"/>
    <property type="match status" value="1"/>
</dbReference>
<sequence>MAESERQQIPQFIQQNAPPNVPLDQGAIAKQLSLLSQSGSTRAKEYEVFNKMNAAQQHQQYRERVQNFFKFVAQYMNTRGLVLPPFISGLNTPPYDPNGSPFAWLEPGSHMSTVKVADRDVDLFKLWQLVWSGGTSQKARNLFIFMSELTLAQITSENAWFKVVQALDLPQQLSDPHPATASMSTADLLQKIFMTVLGSFEVFYVQKTRSQVRAQQQEVATPPQGGQDDADGDDKKRKSDEDEERDPKKMKMDPSVEPTVMPSPEAQAQSPQRASTVDGDVKPPRTIATRNKIEYVPLKRELDTFGGRDLDAIEREYRARVQARPSRGIDDWGTIDVEGLSFALRSRIASEMSYALVTLTYLSFMRSSTPNRGFPLQTSGELLDDLLDLLEETAFGPGYDGLDVGLGEKMVMPEFPKTDAEARATRTWTNRELINFVHEASSAPFGALAEDASRERPRGPLPPRSEIIRTILDIFRNLSPCEDNNAHLAQNLRFTDLLLRLTVLSPVCAPTHPSGPLSAPRPVSDALTLRDMIDVRREVIQILANMCAAHSLADDSPYAVRVFFDLISSYLVDVDEALSPSNSILSRGESTSSTTVRPPQNADTTLEVLSRIALPDSNRQIFSRCVPQERVQVLFVALVHMLPVIERDFLITFKAAWQVWVEKIVLCLYSLAFLAPPDVKRRIKADRALGFGGIMLRLIKRYVANIHPDYRDLFSPLARRAIETVKVIDDGEDMFVTPAESGGAILGFGMGYGESTIQRIEKGMGMFGGRQEDVTWQVMANAVDEVMFAELDSLARCT</sequence>
<evidence type="ECO:0000313" key="4">
    <source>
        <dbReference type="Proteomes" id="UP000077266"/>
    </source>
</evidence>
<feature type="compositionally biased region" description="Basic and acidic residues" evidence="1">
    <location>
        <begin position="233"/>
        <end position="254"/>
    </location>
</feature>
<dbReference type="Gene3D" id="1.10.150.60">
    <property type="entry name" value="ARID DNA-binding domain"/>
    <property type="match status" value="1"/>
</dbReference>
<dbReference type="InParanoid" id="A0A165EA78"/>
<dbReference type="InterPro" id="IPR036431">
    <property type="entry name" value="ARID_dom_sf"/>
</dbReference>
<accession>A0A165EA78</accession>
<dbReference type="Proteomes" id="UP000077266">
    <property type="component" value="Unassembled WGS sequence"/>
</dbReference>
<gene>
    <name evidence="3" type="ORF">EXIGLDRAFT_840784</name>
</gene>
<feature type="compositionally biased region" description="Polar residues" evidence="1">
    <location>
        <begin position="266"/>
        <end position="275"/>
    </location>
</feature>